<evidence type="ECO:0000313" key="2">
    <source>
        <dbReference type="Proteomes" id="UP000536179"/>
    </source>
</evidence>
<proteinExistence type="predicted"/>
<name>A0A7W5E1C6_9BACT</name>
<comment type="caution">
    <text evidence="1">The sequence shown here is derived from an EMBL/GenBank/DDBJ whole genome shotgun (WGS) entry which is preliminary data.</text>
</comment>
<sequence>MFGNLSCGKKSSSCCDMGCDTCSTGCGCGAPAAAPYAAPVEAPVYEQAAPMPPAPIVDPSASISRTRRVIQASASYAR</sequence>
<organism evidence="1 2">
    <name type="scientific">Aporhodopirellula rubra</name>
    <dbReference type="NCBI Taxonomy" id="980271"/>
    <lineage>
        <taxon>Bacteria</taxon>
        <taxon>Pseudomonadati</taxon>
        <taxon>Planctomycetota</taxon>
        <taxon>Planctomycetia</taxon>
        <taxon>Pirellulales</taxon>
        <taxon>Pirellulaceae</taxon>
        <taxon>Aporhodopirellula</taxon>
    </lineage>
</organism>
<gene>
    <name evidence="1" type="ORF">FHS27_004183</name>
</gene>
<evidence type="ECO:0000313" key="1">
    <source>
        <dbReference type="EMBL" id="MBB3208355.1"/>
    </source>
</evidence>
<keyword evidence="2" id="KW-1185">Reference proteome</keyword>
<dbReference type="Proteomes" id="UP000536179">
    <property type="component" value="Unassembled WGS sequence"/>
</dbReference>
<dbReference type="AlphaFoldDB" id="A0A7W5E1C6"/>
<dbReference type="EMBL" id="JACHXU010000015">
    <property type="protein sequence ID" value="MBB3208355.1"/>
    <property type="molecule type" value="Genomic_DNA"/>
</dbReference>
<reference evidence="1 2" key="1">
    <citation type="submission" date="2020-08" db="EMBL/GenBank/DDBJ databases">
        <title>Genomic Encyclopedia of Type Strains, Phase III (KMG-III): the genomes of soil and plant-associated and newly described type strains.</title>
        <authorList>
            <person name="Whitman W."/>
        </authorList>
    </citation>
    <scope>NUCLEOTIDE SEQUENCE [LARGE SCALE GENOMIC DNA]</scope>
    <source>
        <strain evidence="1 2">CECT 8075</strain>
    </source>
</reference>
<protein>
    <submittedName>
        <fullName evidence="1">Uncharacterized protein</fullName>
    </submittedName>
</protein>
<accession>A0A7W5E1C6</accession>